<evidence type="ECO:0000256" key="1">
    <source>
        <dbReference type="SAM" id="Phobius"/>
    </source>
</evidence>
<keyword evidence="1" id="KW-0812">Transmembrane</keyword>
<evidence type="ECO:0000313" key="2">
    <source>
        <dbReference type="EMBL" id="RPJ88146.1"/>
    </source>
</evidence>
<feature type="transmembrane region" description="Helical" evidence="1">
    <location>
        <begin position="47"/>
        <end position="70"/>
    </location>
</feature>
<dbReference type="NCBIfam" id="NF033684">
    <property type="entry name" value="suffix_2_RND"/>
    <property type="match status" value="1"/>
</dbReference>
<reference evidence="2 3" key="1">
    <citation type="submission" date="2018-08" db="EMBL/GenBank/DDBJ databases">
        <title>Achromobacter xylosoxidans Genome sequencing and assembly.</title>
        <authorList>
            <person name="Wang R."/>
            <person name="Rensing C."/>
            <person name="Li Y."/>
        </authorList>
    </citation>
    <scope>NUCLEOTIDE SEQUENCE [LARGE SCALE GENOMIC DNA]</scope>
    <source>
        <strain evidence="2 3">GD003A</strain>
    </source>
</reference>
<feature type="transmembrane region" description="Helical" evidence="1">
    <location>
        <begin position="101"/>
        <end position="120"/>
    </location>
</feature>
<dbReference type="InterPro" id="IPR047961">
    <property type="entry name" value="Transp_suffix-like"/>
</dbReference>
<dbReference type="OrthoDB" id="278817at2"/>
<accession>A0A424W4C5</accession>
<gene>
    <name evidence="2" type="ORF">DY367_29220</name>
</gene>
<keyword evidence="1" id="KW-0472">Membrane</keyword>
<evidence type="ECO:0000313" key="3">
    <source>
        <dbReference type="Proteomes" id="UP000285324"/>
    </source>
</evidence>
<dbReference type="RefSeq" id="WP_059372576.1">
    <property type="nucleotide sequence ID" value="NZ_CP061008.1"/>
</dbReference>
<sequence>MSLPDEPAPPSHSAGWRFKCGIGLFIIAFALWFLLPVAGYMDVPGPRIAALTGTIFIANKVLLLSCIAVMGKEGFQRLKSIVFGQAKKLAPVQKVGPVRHAIGLVMFLLPILTSALEPYIDEMWPGLRPNLWQAQLAGDLMLIASFFVLGGDFWNKLRALFVRTV</sequence>
<keyword evidence="1" id="KW-1133">Transmembrane helix</keyword>
<dbReference type="Proteomes" id="UP000285324">
    <property type="component" value="Unassembled WGS sequence"/>
</dbReference>
<proteinExistence type="predicted"/>
<organism evidence="2 3">
    <name type="scientific">Alcaligenes xylosoxydans xylosoxydans</name>
    <name type="common">Achromobacter xylosoxidans</name>
    <dbReference type="NCBI Taxonomy" id="85698"/>
    <lineage>
        <taxon>Bacteria</taxon>
        <taxon>Pseudomonadati</taxon>
        <taxon>Pseudomonadota</taxon>
        <taxon>Betaproteobacteria</taxon>
        <taxon>Burkholderiales</taxon>
        <taxon>Alcaligenaceae</taxon>
        <taxon>Achromobacter</taxon>
    </lineage>
</organism>
<feature type="transmembrane region" description="Helical" evidence="1">
    <location>
        <begin position="21"/>
        <end position="41"/>
    </location>
</feature>
<protein>
    <submittedName>
        <fullName evidence="2">Transporter suffix domain-containing protein</fullName>
    </submittedName>
</protein>
<comment type="caution">
    <text evidence="2">The sequence shown here is derived from an EMBL/GenBank/DDBJ whole genome shotgun (WGS) entry which is preliminary data.</text>
</comment>
<feature type="transmembrane region" description="Helical" evidence="1">
    <location>
        <begin position="132"/>
        <end position="154"/>
    </location>
</feature>
<name>A0A424W4C5_ALCXX</name>
<dbReference type="AlphaFoldDB" id="A0A424W4C5"/>
<dbReference type="EMBL" id="QVXO01000077">
    <property type="protein sequence ID" value="RPJ88146.1"/>
    <property type="molecule type" value="Genomic_DNA"/>
</dbReference>